<keyword evidence="2" id="KW-1185">Reference proteome</keyword>
<sequence length="42" mass="4772">MLTDADRRGLTPISHSDMSLYGESQLRTDRRLDLIDLPTVGR</sequence>
<accession>A0ABW1CNW3</accession>
<proteinExistence type="predicted"/>
<gene>
    <name evidence="1" type="ORF">ACFPZ3_20120</name>
</gene>
<organism evidence="1 2">
    <name type="scientific">Nonomuraea insulae</name>
    <dbReference type="NCBI Taxonomy" id="1616787"/>
    <lineage>
        <taxon>Bacteria</taxon>
        <taxon>Bacillati</taxon>
        <taxon>Actinomycetota</taxon>
        <taxon>Actinomycetes</taxon>
        <taxon>Streptosporangiales</taxon>
        <taxon>Streptosporangiaceae</taxon>
        <taxon>Nonomuraea</taxon>
    </lineage>
</organism>
<evidence type="ECO:0000313" key="2">
    <source>
        <dbReference type="Proteomes" id="UP001596058"/>
    </source>
</evidence>
<name>A0ABW1CNW3_9ACTN</name>
<protein>
    <submittedName>
        <fullName evidence="1">Uncharacterized protein</fullName>
    </submittedName>
</protein>
<dbReference type="Proteomes" id="UP001596058">
    <property type="component" value="Unassembled WGS sequence"/>
</dbReference>
<comment type="caution">
    <text evidence="1">The sequence shown here is derived from an EMBL/GenBank/DDBJ whole genome shotgun (WGS) entry which is preliminary data.</text>
</comment>
<dbReference type="EMBL" id="JBHSPA010000023">
    <property type="protein sequence ID" value="MFC5826181.1"/>
    <property type="molecule type" value="Genomic_DNA"/>
</dbReference>
<reference evidence="2" key="1">
    <citation type="journal article" date="2019" name="Int. J. Syst. Evol. Microbiol.">
        <title>The Global Catalogue of Microorganisms (GCM) 10K type strain sequencing project: providing services to taxonomists for standard genome sequencing and annotation.</title>
        <authorList>
            <consortium name="The Broad Institute Genomics Platform"/>
            <consortium name="The Broad Institute Genome Sequencing Center for Infectious Disease"/>
            <person name="Wu L."/>
            <person name="Ma J."/>
        </authorList>
    </citation>
    <scope>NUCLEOTIDE SEQUENCE [LARGE SCALE GENOMIC DNA]</scope>
    <source>
        <strain evidence="2">CCUG 53903</strain>
    </source>
</reference>
<evidence type="ECO:0000313" key="1">
    <source>
        <dbReference type="EMBL" id="MFC5826181.1"/>
    </source>
</evidence>